<reference evidence="2 3" key="1">
    <citation type="submission" date="2024-01" db="EMBL/GenBank/DDBJ databases">
        <title>Genome assemblies of Stephania.</title>
        <authorList>
            <person name="Yang L."/>
        </authorList>
    </citation>
    <scope>NUCLEOTIDE SEQUENCE [LARGE SCALE GENOMIC DNA]</scope>
    <source>
        <strain evidence="2">YNDBR</strain>
        <tissue evidence="2">Leaf</tissue>
    </source>
</reference>
<feature type="compositionally biased region" description="Acidic residues" evidence="1">
    <location>
        <begin position="75"/>
        <end position="87"/>
    </location>
</feature>
<gene>
    <name evidence="2" type="ORF">Syun_001021</name>
</gene>
<organism evidence="2 3">
    <name type="scientific">Stephania yunnanensis</name>
    <dbReference type="NCBI Taxonomy" id="152371"/>
    <lineage>
        <taxon>Eukaryota</taxon>
        <taxon>Viridiplantae</taxon>
        <taxon>Streptophyta</taxon>
        <taxon>Embryophyta</taxon>
        <taxon>Tracheophyta</taxon>
        <taxon>Spermatophyta</taxon>
        <taxon>Magnoliopsida</taxon>
        <taxon>Ranunculales</taxon>
        <taxon>Menispermaceae</taxon>
        <taxon>Menispermoideae</taxon>
        <taxon>Cissampelideae</taxon>
        <taxon>Stephania</taxon>
    </lineage>
</organism>
<dbReference type="PANTHER" id="PTHR43473:SF2">
    <property type="entry name" value="MAGNESIUM-CHELATASE SUBUNIT CHLD, CHLOROPLASTIC"/>
    <property type="match status" value="1"/>
</dbReference>
<keyword evidence="3" id="KW-1185">Reference proteome</keyword>
<dbReference type="PANTHER" id="PTHR43473">
    <property type="entry name" value="MAGNESIUM-CHELATASE SUBUNIT CHLD, CHLOROPLASTIC"/>
    <property type="match status" value="1"/>
</dbReference>
<dbReference type="EMBL" id="JBBNAF010000001">
    <property type="protein sequence ID" value="KAK9168881.1"/>
    <property type="molecule type" value="Genomic_DNA"/>
</dbReference>
<dbReference type="Proteomes" id="UP001420932">
    <property type="component" value="Unassembled WGS sequence"/>
</dbReference>
<feature type="region of interest" description="Disordered" evidence="1">
    <location>
        <begin position="59"/>
        <end position="90"/>
    </location>
</feature>
<comment type="caution">
    <text evidence="2">The sequence shown here is derived from an EMBL/GenBank/DDBJ whole genome shotgun (WGS) entry which is preliminary data.</text>
</comment>
<dbReference type="InterPro" id="IPR036465">
    <property type="entry name" value="vWFA_dom_sf"/>
</dbReference>
<dbReference type="SUPFAM" id="SSF53300">
    <property type="entry name" value="vWA-like"/>
    <property type="match status" value="1"/>
</dbReference>
<name>A0AAP0QAG7_9MAGN</name>
<sequence length="240" mass="26488">MFGECYRSLAEVSKGSGVKKRPIPLFRSVAKLIGRIQPSISTAPGSYFFLANCKGIDAGEYVPPPPPPPPPQNEDSTEEQNEEEDEEGPIKRLVVDATLRAVAPYQKLRRAKDTQKTRKIFVEKIDVRAKRMARKVIFVVDASGSMAINRMQNAKGAALQLLTESYTSRDQIFKNASSIGNPYTDMGLEAILGHVITIEMWVCVKDEKQIGRPGPRKDMARGISPAQTSLGVDPTNDEIE</sequence>
<evidence type="ECO:0000313" key="2">
    <source>
        <dbReference type="EMBL" id="KAK9168881.1"/>
    </source>
</evidence>
<dbReference type="AlphaFoldDB" id="A0AAP0QAG7"/>
<accession>A0AAP0QAG7</accession>
<evidence type="ECO:0000256" key="1">
    <source>
        <dbReference type="SAM" id="MobiDB-lite"/>
    </source>
</evidence>
<evidence type="ECO:0000313" key="3">
    <source>
        <dbReference type="Proteomes" id="UP001420932"/>
    </source>
</evidence>
<protein>
    <submittedName>
        <fullName evidence="2">Uncharacterized protein</fullName>
    </submittedName>
</protein>
<feature type="region of interest" description="Disordered" evidence="1">
    <location>
        <begin position="212"/>
        <end position="240"/>
    </location>
</feature>
<proteinExistence type="predicted"/>
<feature type="compositionally biased region" description="Pro residues" evidence="1">
    <location>
        <begin position="62"/>
        <end position="72"/>
    </location>
</feature>